<reference evidence="1 2" key="1">
    <citation type="journal article" date="2016" name="Antonie Van Leeuwenhoek">
        <title>Lysinibacillus endophyticus sp. nov., an indole-3-acetic acid producing endophytic bacterium isolated from corn root (Zea mays cv. Xinken-5).</title>
        <authorList>
            <person name="Yu J."/>
            <person name="Guan X."/>
            <person name="Liu C."/>
            <person name="Xiang W."/>
            <person name="Yu Z."/>
            <person name="Liu X."/>
            <person name="Wang G."/>
        </authorList>
    </citation>
    <scope>NUCLEOTIDE SEQUENCE [LARGE SCALE GENOMIC DNA]</scope>
    <source>
        <strain evidence="1 2">DSM 100506</strain>
    </source>
</reference>
<comment type="caution">
    <text evidence="1">The sequence shown here is derived from an EMBL/GenBank/DDBJ whole genome shotgun (WGS) entry which is preliminary data.</text>
</comment>
<dbReference type="RefSeq" id="WP_121214394.1">
    <property type="nucleotide sequence ID" value="NZ_JBBYAH010000001.1"/>
</dbReference>
<evidence type="ECO:0000313" key="1">
    <source>
        <dbReference type="EMBL" id="RKQ16960.1"/>
    </source>
</evidence>
<protein>
    <submittedName>
        <fullName evidence="1">Transcriptional regulator</fullName>
    </submittedName>
</protein>
<evidence type="ECO:0000313" key="2">
    <source>
        <dbReference type="Proteomes" id="UP000272238"/>
    </source>
</evidence>
<organism evidence="1 2">
    <name type="scientific">Ureibacillus endophyticus</name>
    <dbReference type="NCBI Taxonomy" id="1978490"/>
    <lineage>
        <taxon>Bacteria</taxon>
        <taxon>Bacillati</taxon>
        <taxon>Bacillota</taxon>
        <taxon>Bacilli</taxon>
        <taxon>Bacillales</taxon>
        <taxon>Caryophanaceae</taxon>
        <taxon>Ureibacillus</taxon>
    </lineage>
</organism>
<sequence length="192" mass="22568">MTKNATKQYNGIVLLTGYLQRLFVAETIYQRVGEHFDQERLATIHNLLDETYKVIPVFEQTHSLTETQKVQLQVVTEQVEQLMQSYFKPMAVSFTYKLAIVGSSLYAEQKVNAGIIRLGEIFKVEVNTDFHRRVQFYEQRTKMIDYLVGMLHEKKEIEEQFKKPVDSWFDDVMRNKDFILSDIKQIGELIGF</sequence>
<dbReference type="OrthoDB" id="2453073at2"/>
<gene>
    <name evidence="1" type="ORF">D8M03_08770</name>
</gene>
<dbReference type="Proteomes" id="UP000272238">
    <property type="component" value="Unassembled WGS sequence"/>
</dbReference>
<accession>A0A494Z368</accession>
<keyword evidence="2" id="KW-1185">Reference proteome</keyword>
<proteinExistence type="predicted"/>
<dbReference type="AlphaFoldDB" id="A0A494Z368"/>
<name>A0A494Z368_9BACL</name>
<dbReference type="EMBL" id="RBZN01000017">
    <property type="protein sequence ID" value="RKQ16960.1"/>
    <property type="molecule type" value="Genomic_DNA"/>
</dbReference>